<dbReference type="EMBL" id="ADCP02000002">
    <property type="protein sequence ID" value="EPC05722.1"/>
    <property type="molecule type" value="Genomic_DNA"/>
</dbReference>
<keyword evidence="1" id="KW-0812">Transmembrane</keyword>
<dbReference type="Proteomes" id="UP000006034">
    <property type="component" value="Unassembled WGS sequence"/>
</dbReference>
<dbReference type="HOGENOM" id="CLU_3325109_0_0_7"/>
<dbReference type="eggNOG" id="ENOG50318CU">
    <property type="taxonomic scope" value="Bacteria"/>
</dbReference>
<organism evidence="2 3">
    <name type="scientific">Bilophila wadsworthia (strain 3_1_6)</name>
    <dbReference type="NCBI Taxonomy" id="563192"/>
    <lineage>
        <taxon>Bacteria</taxon>
        <taxon>Pseudomonadati</taxon>
        <taxon>Thermodesulfobacteriota</taxon>
        <taxon>Desulfovibrionia</taxon>
        <taxon>Desulfovibrionales</taxon>
        <taxon>Desulfovibrionaceae</taxon>
        <taxon>Bilophila</taxon>
    </lineage>
</organism>
<evidence type="ECO:0000256" key="1">
    <source>
        <dbReference type="SAM" id="Phobius"/>
    </source>
</evidence>
<gene>
    <name evidence="2" type="ORF">HMPREF0179_05244</name>
</gene>
<feature type="transmembrane region" description="Helical" evidence="1">
    <location>
        <begin position="7"/>
        <end position="32"/>
    </location>
</feature>
<accession>S2LB52</accession>
<comment type="caution">
    <text evidence="2">The sequence shown here is derived from an EMBL/GenBank/DDBJ whole genome shotgun (WGS) entry which is preliminary data.</text>
</comment>
<keyword evidence="1" id="KW-0472">Membrane</keyword>
<reference evidence="2 3" key="1">
    <citation type="submission" date="2010-10" db="EMBL/GenBank/DDBJ databases">
        <authorList>
            <consortium name="The Broad Institute Genome Sequencing Platform"/>
            <person name="Ward D."/>
            <person name="Earl A."/>
            <person name="Feldgarden M."/>
            <person name="Young S.K."/>
            <person name="Gargeya S."/>
            <person name="Zeng Q."/>
            <person name="Alvarado L."/>
            <person name="Berlin A."/>
            <person name="Bochicchio J."/>
            <person name="Chapman S.B."/>
            <person name="Chen Z."/>
            <person name="Freedman E."/>
            <person name="Gellesch M."/>
            <person name="Goldberg J."/>
            <person name="Griggs A."/>
            <person name="Gujja S."/>
            <person name="Heilman E."/>
            <person name="Heiman D."/>
            <person name="Howarth C."/>
            <person name="Mehta T."/>
            <person name="Neiman D."/>
            <person name="Pearson M."/>
            <person name="Roberts A."/>
            <person name="Saif S."/>
            <person name="Shea T."/>
            <person name="Shenoy N."/>
            <person name="Sisk P."/>
            <person name="Stolte C."/>
            <person name="Sykes S."/>
            <person name="White J."/>
            <person name="Yandava C."/>
            <person name="Allen-Vercoe E."/>
            <person name="Sibley C."/>
            <person name="Ambrose C.E."/>
            <person name="Strauss J."/>
            <person name="Daigneault M."/>
            <person name="Haas B."/>
            <person name="Nusbaum C."/>
            <person name="Birren B."/>
        </authorList>
    </citation>
    <scope>NUCLEOTIDE SEQUENCE [LARGE SCALE GENOMIC DNA]</scope>
    <source>
        <strain evidence="2 3">3_1_6</strain>
    </source>
</reference>
<reference evidence="2 3" key="2">
    <citation type="submission" date="2013-04" db="EMBL/GenBank/DDBJ databases">
        <title>The Genome Sequence of Bilophila wadsworthia 3_1_6.</title>
        <authorList>
            <consortium name="The Broad Institute Genomics Platform"/>
            <person name="Earl A."/>
            <person name="Ward D."/>
            <person name="Feldgarden M."/>
            <person name="Gevers D."/>
            <person name="Sibley C."/>
            <person name="Strauss J."/>
            <person name="Allen-Vercoe E."/>
            <person name="Walker B."/>
            <person name="Young S."/>
            <person name="Zeng Q."/>
            <person name="Gargeya S."/>
            <person name="Fitzgerald M."/>
            <person name="Haas B."/>
            <person name="Abouelleil A."/>
            <person name="Allen A.W."/>
            <person name="Alvarado L."/>
            <person name="Arachchi H.M."/>
            <person name="Berlin A.M."/>
            <person name="Chapman S.B."/>
            <person name="Gainer-Dewar J."/>
            <person name="Goldberg J."/>
            <person name="Griggs A."/>
            <person name="Gujja S."/>
            <person name="Hansen M."/>
            <person name="Howarth C."/>
            <person name="Imamovic A."/>
            <person name="Ireland A."/>
            <person name="Larimer J."/>
            <person name="McCowan C."/>
            <person name="Murphy C."/>
            <person name="Pearson M."/>
            <person name="Poon T.W."/>
            <person name="Priest M."/>
            <person name="Roberts A."/>
            <person name="Saif S."/>
            <person name="Shea T."/>
            <person name="Sisk P."/>
            <person name="Sykes S."/>
            <person name="Wortman J."/>
            <person name="Nusbaum C."/>
            <person name="Birren B."/>
        </authorList>
    </citation>
    <scope>NUCLEOTIDE SEQUENCE [LARGE SCALE GENOMIC DNA]</scope>
    <source>
        <strain evidence="2 3">3_1_6</strain>
    </source>
</reference>
<evidence type="ECO:0000313" key="2">
    <source>
        <dbReference type="EMBL" id="EPC05722.1"/>
    </source>
</evidence>
<sequence>MLEFTKYLIYASFILNIACGVWVLTGIVQWIAEMNKKN</sequence>
<protein>
    <submittedName>
        <fullName evidence="2">Uncharacterized protein</fullName>
    </submittedName>
</protein>
<proteinExistence type="predicted"/>
<dbReference type="AlphaFoldDB" id="S2LB52"/>
<dbReference type="STRING" id="563192.HMPREF0179_05244"/>
<keyword evidence="1" id="KW-1133">Transmembrane helix</keyword>
<keyword evidence="3" id="KW-1185">Reference proteome</keyword>
<evidence type="ECO:0000313" key="3">
    <source>
        <dbReference type="Proteomes" id="UP000006034"/>
    </source>
</evidence>
<name>S2LB52_BILW3</name>